<dbReference type="Proteomes" id="UP000247498">
    <property type="component" value="Unassembled WGS sequence"/>
</dbReference>
<dbReference type="SUPFAM" id="SSF52540">
    <property type="entry name" value="P-loop containing nucleoside triphosphate hydrolases"/>
    <property type="match status" value="1"/>
</dbReference>
<protein>
    <recommendedName>
        <fullName evidence="3">Sulfotransferase</fullName>
    </recommendedName>
</protein>
<evidence type="ECO:0000313" key="2">
    <source>
        <dbReference type="Proteomes" id="UP000247498"/>
    </source>
</evidence>
<comment type="caution">
    <text evidence="1">The sequence shown here is derived from an EMBL/GenBank/DDBJ whole genome shotgun (WGS) entry which is preliminary data.</text>
</comment>
<evidence type="ECO:0008006" key="3">
    <source>
        <dbReference type="Google" id="ProtNLM"/>
    </source>
</evidence>
<dbReference type="InParanoid" id="A0A2V0PP62"/>
<gene>
    <name evidence="1" type="ORF">Rsub_12611</name>
</gene>
<evidence type="ECO:0000313" key="1">
    <source>
        <dbReference type="EMBL" id="GBF98965.1"/>
    </source>
</evidence>
<dbReference type="Gene3D" id="3.40.50.300">
    <property type="entry name" value="P-loop containing nucleotide triphosphate hydrolases"/>
    <property type="match status" value="1"/>
</dbReference>
<name>A0A2V0PP62_9CHLO</name>
<dbReference type="EMBL" id="BDRX01000140">
    <property type="protein sequence ID" value="GBF98965.1"/>
    <property type="molecule type" value="Genomic_DNA"/>
</dbReference>
<reference evidence="1 2" key="1">
    <citation type="journal article" date="2018" name="Sci. Rep.">
        <title>Raphidocelis subcapitata (=Pseudokirchneriella subcapitata) provides an insight into genome evolution and environmental adaptations in the Sphaeropleales.</title>
        <authorList>
            <person name="Suzuki S."/>
            <person name="Yamaguchi H."/>
            <person name="Nakajima N."/>
            <person name="Kawachi M."/>
        </authorList>
    </citation>
    <scope>NUCLEOTIDE SEQUENCE [LARGE SCALE GENOMIC DNA]</scope>
    <source>
        <strain evidence="1 2">NIES-35</strain>
    </source>
</reference>
<dbReference type="AlphaFoldDB" id="A0A2V0PP62"/>
<accession>A0A2V0PP62</accession>
<organism evidence="1 2">
    <name type="scientific">Raphidocelis subcapitata</name>
    <dbReference type="NCBI Taxonomy" id="307507"/>
    <lineage>
        <taxon>Eukaryota</taxon>
        <taxon>Viridiplantae</taxon>
        <taxon>Chlorophyta</taxon>
        <taxon>core chlorophytes</taxon>
        <taxon>Chlorophyceae</taxon>
        <taxon>CS clade</taxon>
        <taxon>Sphaeropleales</taxon>
        <taxon>Selenastraceae</taxon>
        <taxon>Raphidocelis</taxon>
    </lineage>
</organism>
<proteinExistence type="predicted"/>
<keyword evidence="2" id="KW-1185">Reference proteome</keyword>
<sequence length="159" mass="18170">MDDLRAARAKVILLVRQPWICFARAFKLGWFREKPIIPALQDYGAFICDTFNQAYKDLQGYRKGSWMTVRHEDVTSEQALTHVFKLATFLGLNVSEKAVRAVTDKVSGQSYASMKPSPLEQQLSLQLASRNETEWVRYMADTLPQCKLAMDTFRYAVPG</sequence>
<dbReference type="InterPro" id="IPR027417">
    <property type="entry name" value="P-loop_NTPase"/>
</dbReference>